<dbReference type="RefSeq" id="WP_163392759.1">
    <property type="nucleotide sequence ID" value="NZ_BMKP01000001.1"/>
</dbReference>
<dbReference type="Proteomes" id="UP000655016">
    <property type="component" value="Unassembled WGS sequence"/>
</dbReference>
<dbReference type="Gene3D" id="1.20.120.450">
    <property type="entry name" value="dinb family like domain"/>
    <property type="match status" value="1"/>
</dbReference>
<keyword evidence="4" id="KW-1185">Reference proteome</keyword>
<reference evidence="4" key="1">
    <citation type="journal article" date="2019" name="Int. J. Syst. Evol. Microbiol.">
        <title>The Global Catalogue of Microorganisms (GCM) 10K type strain sequencing project: providing services to taxonomists for standard genome sequencing and annotation.</title>
        <authorList>
            <consortium name="The Broad Institute Genomics Platform"/>
            <consortium name="The Broad Institute Genome Sequencing Center for Infectious Disease"/>
            <person name="Wu L."/>
            <person name="Ma J."/>
        </authorList>
    </citation>
    <scope>NUCLEOTIDE SEQUENCE [LARGE SCALE GENOMIC DNA]</scope>
    <source>
        <strain evidence="4">CGMCC 1.16060</strain>
    </source>
</reference>
<evidence type="ECO:0000313" key="3">
    <source>
        <dbReference type="EMBL" id="GGE96627.1"/>
    </source>
</evidence>
<dbReference type="EMBL" id="BMKP01000001">
    <property type="protein sequence ID" value="GGE96627.1"/>
    <property type="molecule type" value="Genomic_DNA"/>
</dbReference>
<dbReference type="SUPFAM" id="SSF109854">
    <property type="entry name" value="DinB/YfiT-like putative metalloenzymes"/>
    <property type="match status" value="1"/>
</dbReference>
<organism evidence="3 4">
    <name type="scientific">Flavobacterium limi</name>
    <dbReference type="NCBI Taxonomy" id="2045105"/>
    <lineage>
        <taxon>Bacteria</taxon>
        <taxon>Pseudomonadati</taxon>
        <taxon>Bacteroidota</taxon>
        <taxon>Flavobacteriia</taxon>
        <taxon>Flavobacteriales</taxon>
        <taxon>Flavobacteriaceae</taxon>
        <taxon>Flavobacterium</taxon>
    </lineage>
</organism>
<sequence>MEFISVYSKEQYEYIKESREVLFEFCKTISPEDFVNQNSSFGRGGSIRNLLVHITNTYQYWIANLALKKNVIYSEYENFKTIQDVIILFTTVDDFMFEFISKMDYFGDEISYKIQNVKHSTKPIRLFSHVITHEYHHKGQILSLSRHLGYIPVDTDIMR</sequence>
<evidence type="ECO:0000256" key="2">
    <source>
        <dbReference type="ARBA" id="ARBA00022723"/>
    </source>
</evidence>
<accession>A0ABQ1TJ21</accession>
<evidence type="ECO:0000256" key="1">
    <source>
        <dbReference type="ARBA" id="ARBA00008635"/>
    </source>
</evidence>
<comment type="caution">
    <text evidence="3">The sequence shown here is derived from an EMBL/GenBank/DDBJ whole genome shotgun (WGS) entry which is preliminary data.</text>
</comment>
<protein>
    <submittedName>
        <fullName evidence="3">DNA damage-inducible protein DinB</fullName>
    </submittedName>
</protein>
<gene>
    <name evidence="3" type="ORF">GCM10011518_02380</name>
</gene>
<dbReference type="InterPro" id="IPR034660">
    <property type="entry name" value="DinB/YfiT-like"/>
</dbReference>
<proteinExistence type="inferred from homology"/>
<dbReference type="InterPro" id="IPR007837">
    <property type="entry name" value="DinB"/>
</dbReference>
<dbReference type="Pfam" id="PF05163">
    <property type="entry name" value="DinB"/>
    <property type="match status" value="1"/>
</dbReference>
<name>A0ABQ1TJ21_9FLAO</name>
<comment type="similarity">
    <text evidence="1">Belongs to the DinB family.</text>
</comment>
<evidence type="ECO:0000313" key="4">
    <source>
        <dbReference type="Proteomes" id="UP000655016"/>
    </source>
</evidence>
<dbReference type="PANTHER" id="PTHR37302">
    <property type="entry name" value="SLR1116 PROTEIN"/>
    <property type="match status" value="1"/>
</dbReference>
<keyword evidence="2" id="KW-0479">Metal-binding</keyword>
<dbReference type="PANTHER" id="PTHR37302:SF3">
    <property type="entry name" value="DAMAGE-INDUCIBLE PROTEIN DINB"/>
    <property type="match status" value="1"/>
</dbReference>